<feature type="region of interest" description="Disordered" evidence="1">
    <location>
        <begin position="245"/>
        <end position="272"/>
    </location>
</feature>
<dbReference type="EMBL" id="JBHSCQ010000022">
    <property type="protein sequence ID" value="MFC4266995.1"/>
    <property type="molecule type" value="Genomic_DNA"/>
</dbReference>
<accession>A0ABV8R4T9</accession>
<evidence type="ECO:0000313" key="2">
    <source>
        <dbReference type="EMBL" id="MFC4266995.1"/>
    </source>
</evidence>
<proteinExistence type="predicted"/>
<reference evidence="3" key="1">
    <citation type="journal article" date="2019" name="Int. J. Syst. Evol. Microbiol.">
        <title>The Global Catalogue of Microorganisms (GCM) 10K type strain sequencing project: providing services to taxonomists for standard genome sequencing and annotation.</title>
        <authorList>
            <consortium name="The Broad Institute Genomics Platform"/>
            <consortium name="The Broad Institute Genome Sequencing Center for Infectious Disease"/>
            <person name="Wu L."/>
            <person name="Ma J."/>
        </authorList>
    </citation>
    <scope>NUCLEOTIDE SEQUENCE [LARGE SCALE GENOMIC DNA]</scope>
    <source>
        <strain evidence="3">CGMCC 1.10698</strain>
    </source>
</reference>
<evidence type="ECO:0000256" key="1">
    <source>
        <dbReference type="SAM" id="MobiDB-lite"/>
    </source>
</evidence>
<comment type="caution">
    <text evidence="2">The sequence shown here is derived from an EMBL/GenBank/DDBJ whole genome shotgun (WGS) entry which is preliminary data.</text>
</comment>
<feature type="region of interest" description="Disordered" evidence="1">
    <location>
        <begin position="1"/>
        <end position="20"/>
    </location>
</feature>
<dbReference type="Proteomes" id="UP001595773">
    <property type="component" value="Unassembled WGS sequence"/>
</dbReference>
<evidence type="ECO:0000313" key="3">
    <source>
        <dbReference type="Proteomes" id="UP001595773"/>
    </source>
</evidence>
<organism evidence="2 3">
    <name type="scientific">Arthrobacter cryoconiti</name>
    <dbReference type="NCBI Taxonomy" id="748907"/>
    <lineage>
        <taxon>Bacteria</taxon>
        <taxon>Bacillati</taxon>
        <taxon>Actinomycetota</taxon>
        <taxon>Actinomycetes</taxon>
        <taxon>Micrococcales</taxon>
        <taxon>Micrococcaceae</taxon>
        <taxon>Arthrobacter</taxon>
    </lineage>
</organism>
<feature type="compositionally biased region" description="Low complexity" evidence="1">
    <location>
        <begin position="250"/>
        <end position="272"/>
    </location>
</feature>
<keyword evidence="3" id="KW-1185">Reference proteome</keyword>
<protein>
    <submittedName>
        <fullName evidence="2">Uncharacterized protein</fullName>
    </submittedName>
</protein>
<sequence>MALSPRPTVRHVAGAKRASNGPGSLMRAATLIVLAAAVGTGLVGCITIPTGPPAQPTVTAKGPLSYVDRLKAMAVDQATEDAGGAELPAFITDSRNIACVFTSSRAGNLNQPWEPNNYTDSANETSPIVPVVNCELANYPAPDPATVKGTCAGTHVGYLGGTALLMPDAVSYGGCRAGVTAVEAAFGTAGTVSENMSRIPVLSQGHAKEAQGYRCAPMDDGVACANLSNGLGFFVSADKYELFGPGHESPTTPAATAPATTTPASGAATKTG</sequence>
<gene>
    <name evidence="2" type="ORF">ACFOW9_15400</name>
</gene>
<name>A0ABV8R4T9_9MICC</name>
<dbReference type="RefSeq" id="WP_230065791.1">
    <property type="nucleotide sequence ID" value="NZ_BAABLL010000010.1"/>
</dbReference>